<comment type="caution">
    <text evidence="2">The sequence shown here is derived from an EMBL/GenBank/DDBJ whole genome shotgun (WGS) entry which is preliminary data.</text>
</comment>
<dbReference type="Pfam" id="PF05050">
    <property type="entry name" value="Methyltransf_21"/>
    <property type="match status" value="1"/>
</dbReference>
<reference evidence="2 3" key="1">
    <citation type="submission" date="2017-09" db="EMBL/GenBank/DDBJ databases">
        <title>Genomics of the genus Arcobacter.</title>
        <authorList>
            <person name="Perez-Cataluna A."/>
            <person name="Figueras M.J."/>
            <person name="Salas-Masso N."/>
        </authorList>
    </citation>
    <scope>NUCLEOTIDE SEQUENCE [LARGE SCALE GENOMIC DNA]</scope>
    <source>
        <strain evidence="2 3">CECT 7386</strain>
    </source>
</reference>
<name>A0AAX2AHC4_9BACT</name>
<dbReference type="Proteomes" id="UP000290092">
    <property type="component" value="Unassembled WGS sequence"/>
</dbReference>
<dbReference type="RefSeq" id="WP_114842099.1">
    <property type="nucleotide sequence ID" value="NZ_CP031219.1"/>
</dbReference>
<sequence length="276" mass="31657">MLENILNNEKFNRVVKARDGYLLYNKNDIYIGKSIEEYGEFSYHETALFEQICKEGDVVIEIGANIGAHTLSLSKLVKQKGVILAFEPQRVVFQTLCANLALNSITNVHTFQMALSNEEGYVAIPEIDYSKQGNFGGISVDKFKVGTPVKKEKLDSFKDKISRLKLIKIDVEGMEKEVIEGSKEIIQKFKPFLYIENDRQENSKELIQLVKSLGYRLYWHLPTLFNKNNFAKNENNIFKNIVSVNMLCIHKDFNINVEKMTEITDSSFHPMAKGKK</sequence>
<organism evidence="2 3">
    <name type="scientific">Malaciobacter mytili LMG 24559</name>
    <dbReference type="NCBI Taxonomy" id="1032238"/>
    <lineage>
        <taxon>Bacteria</taxon>
        <taxon>Pseudomonadati</taxon>
        <taxon>Campylobacterota</taxon>
        <taxon>Epsilonproteobacteria</taxon>
        <taxon>Campylobacterales</taxon>
        <taxon>Arcobacteraceae</taxon>
        <taxon>Malaciobacter</taxon>
    </lineage>
</organism>
<proteinExistence type="predicted"/>
<dbReference type="InterPro" id="IPR029063">
    <property type="entry name" value="SAM-dependent_MTases_sf"/>
</dbReference>
<accession>A0AAX2AHC4</accession>
<dbReference type="InterPro" id="IPR006342">
    <property type="entry name" value="FkbM_mtfrase"/>
</dbReference>
<feature type="domain" description="Methyltransferase FkbM" evidence="1">
    <location>
        <begin position="61"/>
        <end position="217"/>
    </location>
</feature>
<protein>
    <recommendedName>
        <fullName evidence="1">Methyltransferase FkbM domain-containing protein</fullName>
    </recommendedName>
</protein>
<evidence type="ECO:0000313" key="2">
    <source>
        <dbReference type="EMBL" id="RXK15555.1"/>
    </source>
</evidence>
<dbReference type="SUPFAM" id="SSF53335">
    <property type="entry name" value="S-adenosyl-L-methionine-dependent methyltransferases"/>
    <property type="match status" value="1"/>
</dbReference>
<gene>
    <name evidence="2" type="ORF">CP985_07840</name>
</gene>
<dbReference type="AlphaFoldDB" id="A0AAX2AHC4"/>
<dbReference type="InterPro" id="IPR052514">
    <property type="entry name" value="SAM-dependent_MTase"/>
</dbReference>
<evidence type="ECO:0000313" key="3">
    <source>
        <dbReference type="Proteomes" id="UP000290092"/>
    </source>
</evidence>
<dbReference type="PANTHER" id="PTHR34203">
    <property type="entry name" value="METHYLTRANSFERASE, FKBM FAMILY PROTEIN"/>
    <property type="match status" value="1"/>
</dbReference>
<dbReference type="PANTHER" id="PTHR34203:SF15">
    <property type="entry name" value="SLL1173 PROTEIN"/>
    <property type="match status" value="1"/>
</dbReference>
<dbReference type="NCBIfam" id="TIGR01444">
    <property type="entry name" value="fkbM_fam"/>
    <property type="match status" value="1"/>
</dbReference>
<dbReference type="EMBL" id="NXID01000025">
    <property type="protein sequence ID" value="RXK15555.1"/>
    <property type="molecule type" value="Genomic_DNA"/>
</dbReference>
<dbReference type="Gene3D" id="3.40.50.150">
    <property type="entry name" value="Vaccinia Virus protein VP39"/>
    <property type="match status" value="1"/>
</dbReference>
<dbReference type="KEGG" id="amyt:AMYT_1679"/>
<keyword evidence="3" id="KW-1185">Reference proteome</keyword>
<evidence type="ECO:0000259" key="1">
    <source>
        <dbReference type="Pfam" id="PF05050"/>
    </source>
</evidence>